<dbReference type="Proteomes" id="UP000031473">
    <property type="component" value="Unassembled WGS sequence"/>
</dbReference>
<dbReference type="STRING" id="266749.SAMN05421876_11274"/>
<dbReference type="EMBL" id="JSYL01000010">
    <property type="protein sequence ID" value="KIA88167.1"/>
    <property type="molecule type" value="Genomic_DNA"/>
</dbReference>
<reference evidence="1 2" key="1">
    <citation type="submission" date="2014-10" db="EMBL/GenBank/DDBJ databases">
        <title>Kaistella jeonii genome.</title>
        <authorList>
            <person name="Clayton J.T."/>
            <person name="Newman J.D."/>
        </authorList>
    </citation>
    <scope>NUCLEOTIDE SEQUENCE [LARGE SCALE GENOMIC DNA]</scope>
    <source>
        <strain evidence="1 2">DSM 17048</strain>
    </source>
</reference>
<name>A0A0C1F4U2_9FLAO</name>
<organism evidence="1 2">
    <name type="scientific">Kaistella jeonii</name>
    <dbReference type="NCBI Taxonomy" id="266749"/>
    <lineage>
        <taxon>Bacteria</taxon>
        <taxon>Pseudomonadati</taxon>
        <taxon>Bacteroidota</taxon>
        <taxon>Flavobacteriia</taxon>
        <taxon>Flavobacteriales</taxon>
        <taxon>Weeksellaceae</taxon>
        <taxon>Chryseobacterium group</taxon>
        <taxon>Kaistella</taxon>
    </lineage>
</organism>
<gene>
    <name evidence="1" type="ORF">OA86_12525</name>
</gene>
<accession>A0A0C1F4U2</accession>
<dbReference type="AlphaFoldDB" id="A0A0C1F4U2"/>
<evidence type="ECO:0000313" key="2">
    <source>
        <dbReference type="Proteomes" id="UP000031473"/>
    </source>
</evidence>
<dbReference type="RefSeq" id="WP_039353837.1">
    <property type="nucleotide sequence ID" value="NZ_FOLA01000012.1"/>
</dbReference>
<proteinExistence type="predicted"/>
<sequence length="124" mass="14513">MNLEFEDVYHHNFSLTPEKFLIIDSQKQMNAVYEAIRKNYGGQRSPPIPHVNDDESYVIFKPLLKNSNDVNIKRVYLQNNILMIDVEDFDNPQIAKTIRTAPNVLIKILKKISPQKIDIKYPKQ</sequence>
<evidence type="ECO:0000313" key="1">
    <source>
        <dbReference type="EMBL" id="KIA88167.1"/>
    </source>
</evidence>
<protein>
    <submittedName>
        <fullName evidence="1">Uncharacterized protein</fullName>
    </submittedName>
</protein>
<comment type="caution">
    <text evidence="1">The sequence shown here is derived from an EMBL/GenBank/DDBJ whole genome shotgun (WGS) entry which is preliminary data.</text>
</comment>
<dbReference type="OrthoDB" id="1261474at2"/>
<keyword evidence="2" id="KW-1185">Reference proteome</keyword>